<evidence type="ECO:0000313" key="6">
    <source>
        <dbReference type="Proteomes" id="UP000032247"/>
    </source>
</evidence>
<dbReference type="Proteomes" id="UP000032247">
    <property type="component" value="Unassembled WGS sequence"/>
</dbReference>
<gene>
    <name evidence="4" type="primary">yfhJ</name>
    <name evidence="2" type="ORF">B4122_1163</name>
    <name evidence="3" type="ORF">J5227_21390</name>
    <name evidence="4" type="ORF">P5633_19770</name>
    <name evidence="5" type="ORF">QL281_17080</name>
    <name evidence="1" type="ORF">SC09_Contig25orf00035</name>
</gene>
<evidence type="ECO:0000313" key="1">
    <source>
        <dbReference type="EMBL" id="KIU10349.1"/>
    </source>
</evidence>
<dbReference type="Proteomes" id="UP001229422">
    <property type="component" value="Chromosome"/>
</dbReference>
<evidence type="ECO:0000313" key="4">
    <source>
        <dbReference type="EMBL" id="WEY84473.1"/>
    </source>
</evidence>
<sequence>MNMYIEKLTNLLLEKNEMISYIQAKTWVELLWSDFEATYAKAGHAYQGEKMTEKIVTQWIENYGGQLHLFQSSRNDVNDYLNQSRGLLH</sequence>
<reference evidence="2 7" key="2">
    <citation type="submission" date="2015-09" db="EMBL/GenBank/DDBJ databases">
        <title>Spore heat resistance.</title>
        <authorList>
            <person name="Boekhorst J."/>
            <person name="Berendsen E.M."/>
            <person name="Wells-Bennik M.H."/>
            <person name="Kuipers O.P."/>
        </authorList>
    </citation>
    <scope>NUCLEOTIDE SEQUENCE [LARGE SCALE GENOMIC DNA]</scope>
    <source>
        <strain evidence="2 7">B4122</strain>
    </source>
</reference>
<reference evidence="4" key="4">
    <citation type="submission" date="2023-03" db="EMBL/GenBank/DDBJ databases">
        <title>Complete genome sequences of 52 Bacillus and Priestia strains isolated from West-African fermentations and 26 reference strains from the DSMZ collection.</title>
        <authorList>
            <person name="Wiedenbein E.S."/>
            <person name="Canoy T.S."/>
            <person name="Hui Y."/>
            <person name="Parkouda C."/>
            <person name="Dawende C."/>
            <person name="Ametefe E."/>
            <person name="Jespersen L."/>
            <person name="Nielsen D.S."/>
        </authorList>
    </citation>
    <scope>NUCLEOTIDE SEQUENCE</scope>
    <source>
        <strain evidence="4">PRO56</strain>
    </source>
</reference>
<dbReference type="EMBL" id="JAGFPW010000033">
    <property type="protein sequence ID" value="MBO3796793.1"/>
    <property type="molecule type" value="Genomic_DNA"/>
</dbReference>
<evidence type="ECO:0000313" key="5">
    <source>
        <dbReference type="EMBL" id="WHM20526.1"/>
    </source>
</evidence>
<dbReference type="PATRIC" id="fig|1423.134.peg.4033"/>
<proteinExistence type="predicted"/>
<dbReference type="EMBL" id="JXBC01000004">
    <property type="protein sequence ID" value="KIU10349.1"/>
    <property type="molecule type" value="Genomic_DNA"/>
</dbReference>
<evidence type="ECO:0000313" key="3">
    <source>
        <dbReference type="EMBL" id="MBO3796793.1"/>
    </source>
</evidence>
<reference evidence="5" key="5">
    <citation type="submission" date="2023-05" db="EMBL/GenBank/DDBJ databases">
        <title>Complete genome sequence of Bacillus subtilis SRCM117797 isolated from Soybean paste.</title>
        <authorList>
            <person name="Abraha H.B."/>
            <person name="Kim K.-P."/>
            <person name="Ryu M.-S."/>
            <person name="Jeong D.-Y."/>
        </authorList>
    </citation>
    <scope>NUCLEOTIDE SEQUENCE</scope>
    <source>
        <strain evidence="5">SRCM117797</strain>
    </source>
</reference>
<dbReference type="Pfam" id="PF14043">
    <property type="entry name" value="WVELL"/>
    <property type="match status" value="1"/>
</dbReference>
<reference evidence="1 6" key="1">
    <citation type="submission" date="2014-12" db="EMBL/GenBank/DDBJ databases">
        <title>Comparative genome analysis of Bacillus coagulans HM-08, Clostridium butyricum HM-68, Bacillus subtilis HM-66 and Bacillus licheniformis BL-09.</title>
        <authorList>
            <person name="Zhang H."/>
        </authorList>
    </citation>
    <scope>NUCLEOTIDE SEQUENCE [LARGE SCALE GENOMIC DNA]</scope>
    <source>
        <strain evidence="1 6">HM-66</strain>
    </source>
</reference>
<dbReference type="AlphaFoldDB" id="A0A085C271"/>
<dbReference type="Proteomes" id="UP001214898">
    <property type="component" value="Chromosome"/>
</dbReference>
<dbReference type="SMR" id="A0A085C271"/>
<accession>A0A085C271</accession>
<dbReference type="EMBL" id="CP120576">
    <property type="protein sequence ID" value="WEY84473.1"/>
    <property type="molecule type" value="Genomic_DNA"/>
</dbReference>
<dbReference type="EMBL" id="LJZV01000004">
    <property type="protein sequence ID" value="KZD93637.1"/>
    <property type="molecule type" value="Genomic_DNA"/>
</dbReference>
<dbReference type="STRING" id="483913.AN935_04450"/>
<organism evidence="1 6">
    <name type="scientific">Bacillus subtilis</name>
    <dbReference type="NCBI Taxonomy" id="1423"/>
    <lineage>
        <taxon>Bacteria</taxon>
        <taxon>Bacillati</taxon>
        <taxon>Bacillota</taxon>
        <taxon>Bacilli</taxon>
        <taxon>Bacillales</taxon>
        <taxon>Bacillaceae</taxon>
        <taxon>Bacillus</taxon>
    </lineage>
</organism>
<name>A0A085C271_BACIU</name>
<protein>
    <submittedName>
        <fullName evidence="2">Conserved protein YfhJ</fullName>
    </submittedName>
    <submittedName>
        <fullName evidence="3">YfhJ family protein</fullName>
    </submittedName>
</protein>
<reference evidence="3" key="3">
    <citation type="submission" date="2021-03" db="EMBL/GenBank/DDBJ databases">
        <title>Isolation of Bacillus subtilis from fermented food sample.</title>
        <authorList>
            <person name="Lakshmanan V."/>
            <person name="Athira K."/>
            <person name="Rajagopal K."/>
        </authorList>
    </citation>
    <scope>NUCLEOTIDE SEQUENCE</scope>
    <source>
        <strain evidence="3">S1</strain>
    </source>
</reference>
<dbReference type="RefSeq" id="WP_003243789.1">
    <property type="nucleotide sequence ID" value="NZ_AP024621.1"/>
</dbReference>
<evidence type="ECO:0000313" key="7">
    <source>
        <dbReference type="Proteomes" id="UP000076442"/>
    </source>
</evidence>
<dbReference type="EMBL" id="CP125292">
    <property type="protein sequence ID" value="WHM20526.1"/>
    <property type="molecule type" value="Genomic_DNA"/>
</dbReference>
<dbReference type="InterPro" id="IPR026952">
    <property type="entry name" value="WVELL"/>
</dbReference>
<dbReference type="Proteomes" id="UP000076442">
    <property type="component" value="Unassembled WGS sequence"/>
</dbReference>
<evidence type="ECO:0000313" key="2">
    <source>
        <dbReference type="EMBL" id="KZD93637.1"/>
    </source>
</evidence>
<dbReference type="OMA" id="LLWGDFE"/>
<dbReference type="Proteomes" id="UP000665181">
    <property type="component" value="Unassembled WGS sequence"/>
</dbReference>